<dbReference type="SUPFAM" id="SSF48452">
    <property type="entry name" value="TPR-like"/>
    <property type="match status" value="4"/>
</dbReference>
<dbReference type="GO" id="GO:0008933">
    <property type="term" value="F:peptidoglycan lytic transglycosylase activity"/>
    <property type="evidence" value="ECO:0007669"/>
    <property type="project" value="InterPro"/>
</dbReference>
<dbReference type="Gene3D" id="1.25.40.10">
    <property type="entry name" value="Tetratricopeptide repeat domain"/>
    <property type="match status" value="4"/>
</dbReference>
<dbReference type="GO" id="GO:0000270">
    <property type="term" value="P:peptidoglycan metabolic process"/>
    <property type="evidence" value="ECO:0007669"/>
    <property type="project" value="InterPro"/>
</dbReference>
<comment type="similarity">
    <text evidence="1">Belongs to the transglycosylase Slt family.</text>
</comment>
<dbReference type="InterPro" id="IPR008258">
    <property type="entry name" value="Transglycosylase_SLT_dom_1"/>
</dbReference>
<dbReference type="PROSITE" id="PS00922">
    <property type="entry name" value="TRANSGLYCOSYLASE"/>
    <property type="match status" value="1"/>
</dbReference>
<dbReference type="Pfam" id="PF13174">
    <property type="entry name" value="TPR_6"/>
    <property type="match status" value="1"/>
</dbReference>
<dbReference type="SMART" id="SM00028">
    <property type="entry name" value="TPR"/>
    <property type="match status" value="6"/>
</dbReference>
<keyword evidence="2" id="KW-0732">Signal</keyword>
<feature type="domain" description="Transglycosylase SLT" evidence="3">
    <location>
        <begin position="557"/>
        <end position="666"/>
    </location>
</feature>
<dbReference type="Proteomes" id="UP000229740">
    <property type="component" value="Unassembled WGS sequence"/>
</dbReference>
<organism evidence="4 5">
    <name type="scientific">candidate division KSB3 bacterium</name>
    <dbReference type="NCBI Taxonomy" id="2044937"/>
    <lineage>
        <taxon>Bacteria</taxon>
        <taxon>candidate division KSB3</taxon>
    </lineage>
</organism>
<comment type="caution">
    <text evidence="4">The sequence shown here is derived from an EMBL/GenBank/DDBJ whole genome shotgun (WGS) entry which is preliminary data.</text>
</comment>
<evidence type="ECO:0000256" key="1">
    <source>
        <dbReference type="ARBA" id="ARBA00007734"/>
    </source>
</evidence>
<sequence length="705" mass="81569">MKIKELLFSLSVLFVQLQLPTPVTAGQDQTTADRQFLQAYTQFQQERYVTAARLFQAVLETYPDYPLGDYAYLSLAESLVHSARYQEARTALRHLHARYPQSILLDDAAFLHADSWFYQGKPAQAVQAYVKIGKLKKYRRHPQLPLLHLKLAQAYEQEQRYQTALAQYHTTRLRFIASPVYESAKISEERLIAQAPTLLKFYTSTLLFDSIAKLINSGKAQDALAFIAILKARILSPAQHEKLALQNASAYYRLRKNLRAKALYRQFLRDFPKSKSAPYALDRLGRLSLREGDMQGFLRIYERLLKEYPASHYTASARRLKGKELMLLGQFQRAALEFKTFLQRHPKNPLTSDVVWNAGWCAYQLGRYSTAQRYLKRLLRSYPKSYHREEALYWAGRTAEQLKQYTTAVRYYQQVLNNRRNSYFGALSRDAILRLNTADPNLSMPLSSTKHKALPWQESVRFATQRGKRHFQKSLILERLGLSALAAREMDAAVSSDSRTQAQYLALARLYARSGQYHMLVRLMQSRFRDRIVQGDEDLPQEFWKLVYPLSFPHVVKRSAAQNNIDPALVLSLMYAESLFAPEAFSAAGAMGLMQLMPATGARLAQEEGLTVGSDQDYFQPQLNITLGTRYLRNLSELFGHHLPAVIAAYNAGEHRVIDWWDAERHPQDVARFISTIPYKETWRYVQKVLWYYREYHRVYGTKVF</sequence>
<evidence type="ECO:0000313" key="4">
    <source>
        <dbReference type="EMBL" id="PID57504.1"/>
    </source>
</evidence>
<dbReference type="SUPFAM" id="SSF53955">
    <property type="entry name" value="Lysozyme-like"/>
    <property type="match status" value="1"/>
</dbReference>
<dbReference type="Pfam" id="PF13432">
    <property type="entry name" value="TPR_16"/>
    <property type="match status" value="3"/>
</dbReference>
<dbReference type="InterPro" id="IPR019734">
    <property type="entry name" value="TPR_rpt"/>
</dbReference>
<name>A0A2G6E613_9BACT</name>
<evidence type="ECO:0000256" key="2">
    <source>
        <dbReference type="SAM" id="SignalP"/>
    </source>
</evidence>
<dbReference type="PANTHER" id="PTHR37423">
    <property type="entry name" value="SOLUBLE LYTIC MUREIN TRANSGLYCOSYLASE-RELATED"/>
    <property type="match status" value="1"/>
</dbReference>
<dbReference type="InterPro" id="IPR000189">
    <property type="entry name" value="Transglyc_AS"/>
</dbReference>
<evidence type="ECO:0000313" key="5">
    <source>
        <dbReference type="Proteomes" id="UP000229740"/>
    </source>
</evidence>
<dbReference type="PANTHER" id="PTHR37423:SF2">
    <property type="entry name" value="MEMBRANE-BOUND LYTIC MUREIN TRANSGLYCOSYLASE C"/>
    <property type="match status" value="1"/>
</dbReference>
<dbReference type="AlphaFoldDB" id="A0A2G6E613"/>
<dbReference type="CDD" id="cd13401">
    <property type="entry name" value="Slt70-like"/>
    <property type="match status" value="1"/>
</dbReference>
<feature type="chain" id="PRO_5013566387" description="Transglycosylase SLT domain-containing protein" evidence="2">
    <location>
        <begin position="26"/>
        <end position="705"/>
    </location>
</feature>
<accession>A0A2G6E613</accession>
<dbReference type="Pfam" id="PF01464">
    <property type="entry name" value="SLT"/>
    <property type="match status" value="1"/>
</dbReference>
<dbReference type="EMBL" id="PDPS01000026">
    <property type="protein sequence ID" value="PID57504.1"/>
    <property type="molecule type" value="Genomic_DNA"/>
</dbReference>
<dbReference type="Gene3D" id="1.10.530.10">
    <property type="match status" value="1"/>
</dbReference>
<dbReference type="InterPro" id="IPR023346">
    <property type="entry name" value="Lysozyme-like_dom_sf"/>
</dbReference>
<dbReference type="InterPro" id="IPR011990">
    <property type="entry name" value="TPR-like_helical_dom_sf"/>
</dbReference>
<gene>
    <name evidence="4" type="ORF">CSB45_06660</name>
</gene>
<reference evidence="4 5" key="1">
    <citation type="submission" date="2017-10" db="EMBL/GenBank/DDBJ databases">
        <title>Novel microbial diversity and functional potential in the marine mammal oral microbiome.</title>
        <authorList>
            <person name="Dudek N.K."/>
            <person name="Sun C.L."/>
            <person name="Burstein D."/>
            <person name="Kantor R.S."/>
            <person name="Aliaga Goltsman D.S."/>
            <person name="Bik E.M."/>
            <person name="Thomas B.C."/>
            <person name="Banfield J.F."/>
            <person name="Relman D.A."/>
        </authorList>
    </citation>
    <scope>NUCLEOTIDE SEQUENCE [LARGE SCALE GENOMIC DNA]</scope>
    <source>
        <strain evidence="4">DOLZORAL124_49_17</strain>
    </source>
</reference>
<feature type="signal peptide" evidence="2">
    <location>
        <begin position="1"/>
        <end position="25"/>
    </location>
</feature>
<protein>
    <recommendedName>
        <fullName evidence="3">Transglycosylase SLT domain-containing protein</fullName>
    </recommendedName>
</protein>
<dbReference type="GO" id="GO:0016020">
    <property type="term" value="C:membrane"/>
    <property type="evidence" value="ECO:0007669"/>
    <property type="project" value="InterPro"/>
</dbReference>
<evidence type="ECO:0000259" key="3">
    <source>
        <dbReference type="Pfam" id="PF01464"/>
    </source>
</evidence>
<proteinExistence type="inferred from homology"/>